<protein>
    <submittedName>
        <fullName evidence="2">Uncharacterized protein</fullName>
    </submittedName>
</protein>
<dbReference type="Gene3D" id="2.60.120.260">
    <property type="entry name" value="Galactose-binding domain-like"/>
    <property type="match status" value="1"/>
</dbReference>
<accession>A0A6J5L9J3</accession>
<dbReference type="InterPro" id="IPR023366">
    <property type="entry name" value="ATP_synth_asu-like_sf"/>
</dbReference>
<dbReference type="EMBL" id="LR796236">
    <property type="protein sequence ID" value="CAB4129500.1"/>
    <property type="molecule type" value="Genomic_DNA"/>
</dbReference>
<sequence>MATYGLKTYGTFRYSDPTSTGINVYPFTARSLDYGSIRLSFVYPKPDDSYDKFVLIRNPLGFPVTPDNGDLIVSLSKTAINNIFIDTGATIASVVDTGPYIDPSTGASTGVYSISVAIDVVNQKVIKLEGINNNISVGQSVRAYPSGNLTGPNAGSGVIGGTTVTAISNDPTNTYSIVTLSDYATVTAGTSLSFYASSLVLGKTYYYSIFVLSKGSWQRVGTALGTSVKNYNTADTMYNSLPEIYKSTDSTSMSGTIGKNVELYNFLRVFAVEHDFIKTKVENAKNRYDITNLDGRLIPALMDEMGFSYESGMGIQQGRRLLHYADSIYLNKGTAKGIRQFATAFSGYTASVASFKNLFLTLDCSSFESSTGFWQSTGTSLIISQATPSTEPGGPTPYSEPNSPIGYPNSRLGYLKALARETPGTGVSCEISYGVSPDDYNISTSTTNSATPSWSYLTLTTTTEHGLKVGDKVVVQNMSPKEVNGIWPITAVPGPRSLTVYASAVTASVTAKPYGAATIGTQTPTGTTNITITTTAAHSIIPGQSVTVSGVVPVAYNGVWTAQSGTTGSTLILNIGSNPGAITNGGITVVSPGTVNKYDPTTYGIPVSEGTPYQFSLRSLAKTAAVNIGLGVRWYNWQGDYISKDTVTSGNNTVGSWAFKSFGASPITSPSGAAYAVPYVYYISTAINTVIYFDAMQFEQVNGTATDYAEARRIDTYLSAVRVNEAINPGFEDGVNRWTATNASSVTTDATNVYPTAYTGIGAAVSTNSAKIVASGSNPSLASNPLPVTAGSFYSLSAYAKCSGKNGVASITWMNGSTVLYTDSGGNTRISSFTRIYCDEVFAPFNATHAVIKFTFSAVAGNTVYLDSVLFEASPNVGAYFDGSTGYNNLKDIMWEQNAAGTGGTSLNSRSLYYPNLDLVQSRLNTVLPDYLPMGSTFALFVGRTLT</sequence>
<reference evidence="2" key="1">
    <citation type="submission" date="2020-04" db="EMBL/GenBank/DDBJ databases">
        <authorList>
            <person name="Chiriac C."/>
            <person name="Salcher M."/>
            <person name="Ghai R."/>
            <person name="Kavagutti S V."/>
        </authorList>
    </citation>
    <scope>NUCLEOTIDE SEQUENCE</scope>
</reference>
<proteinExistence type="predicted"/>
<evidence type="ECO:0000313" key="2">
    <source>
        <dbReference type="EMBL" id="CAB4129500.1"/>
    </source>
</evidence>
<feature type="region of interest" description="Disordered" evidence="1">
    <location>
        <begin position="385"/>
        <end position="405"/>
    </location>
</feature>
<name>A0A6J5L9J3_9CAUD</name>
<evidence type="ECO:0000256" key="1">
    <source>
        <dbReference type="SAM" id="MobiDB-lite"/>
    </source>
</evidence>
<dbReference type="Gene3D" id="2.40.30.20">
    <property type="match status" value="1"/>
</dbReference>
<gene>
    <name evidence="2" type="ORF">UFOVP115_31</name>
</gene>
<organism evidence="2">
    <name type="scientific">uncultured Caudovirales phage</name>
    <dbReference type="NCBI Taxonomy" id="2100421"/>
    <lineage>
        <taxon>Viruses</taxon>
        <taxon>Duplodnaviria</taxon>
        <taxon>Heunggongvirae</taxon>
        <taxon>Uroviricota</taxon>
        <taxon>Caudoviricetes</taxon>
        <taxon>Peduoviridae</taxon>
        <taxon>Maltschvirus</taxon>
        <taxon>Maltschvirus maltsch</taxon>
    </lineage>
</organism>